<dbReference type="AlphaFoldDB" id="A0A2G9GR41"/>
<gene>
    <name evidence="2" type="ORF">CDL12_19661</name>
</gene>
<protein>
    <submittedName>
        <fullName evidence="2">Uncharacterized protein</fullName>
    </submittedName>
</protein>
<keyword evidence="1" id="KW-0472">Membrane</keyword>
<keyword evidence="1" id="KW-0812">Transmembrane</keyword>
<accession>A0A2G9GR41</accession>
<sequence>MANAINSLSATPSCPTFLIRIHLLFLQIFIVESAFRFCVLFTIINLICSDEFLNFCAGDGIRL</sequence>
<feature type="transmembrane region" description="Helical" evidence="1">
    <location>
        <begin position="21"/>
        <end position="47"/>
    </location>
</feature>
<comment type="caution">
    <text evidence="2">The sequence shown here is derived from an EMBL/GenBank/DDBJ whole genome shotgun (WGS) entry which is preliminary data.</text>
</comment>
<proteinExistence type="predicted"/>
<dbReference type="EMBL" id="NKXS01003989">
    <property type="protein sequence ID" value="PIN07767.1"/>
    <property type="molecule type" value="Genomic_DNA"/>
</dbReference>
<evidence type="ECO:0000256" key="1">
    <source>
        <dbReference type="SAM" id="Phobius"/>
    </source>
</evidence>
<evidence type="ECO:0000313" key="3">
    <source>
        <dbReference type="Proteomes" id="UP000231279"/>
    </source>
</evidence>
<keyword evidence="1" id="KW-1133">Transmembrane helix</keyword>
<keyword evidence="3" id="KW-1185">Reference proteome</keyword>
<reference evidence="3" key="1">
    <citation type="journal article" date="2018" name="Gigascience">
        <title>Genome assembly of the Pink Ipe (Handroanthus impetiginosus, Bignoniaceae), a highly valued, ecologically keystone Neotropical timber forest tree.</title>
        <authorList>
            <person name="Silva-Junior O.B."/>
            <person name="Grattapaglia D."/>
            <person name="Novaes E."/>
            <person name="Collevatti R.G."/>
        </authorList>
    </citation>
    <scope>NUCLEOTIDE SEQUENCE [LARGE SCALE GENOMIC DNA]</scope>
    <source>
        <strain evidence="3">cv. UFG-1</strain>
    </source>
</reference>
<name>A0A2G9GR41_9LAMI</name>
<evidence type="ECO:0000313" key="2">
    <source>
        <dbReference type="EMBL" id="PIN07767.1"/>
    </source>
</evidence>
<dbReference type="Proteomes" id="UP000231279">
    <property type="component" value="Unassembled WGS sequence"/>
</dbReference>
<organism evidence="2 3">
    <name type="scientific">Handroanthus impetiginosus</name>
    <dbReference type="NCBI Taxonomy" id="429701"/>
    <lineage>
        <taxon>Eukaryota</taxon>
        <taxon>Viridiplantae</taxon>
        <taxon>Streptophyta</taxon>
        <taxon>Embryophyta</taxon>
        <taxon>Tracheophyta</taxon>
        <taxon>Spermatophyta</taxon>
        <taxon>Magnoliopsida</taxon>
        <taxon>eudicotyledons</taxon>
        <taxon>Gunneridae</taxon>
        <taxon>Pentapetalae</taxon>
        <taxon>asterids</taxon>
        <taxon>lamiids</taxon>
        <taxon>Lamiales</taxon>
        <taxon>Bignoniaceae</taxon>
        <taxon>Crescentiina</taxon>
        <taxon>Tabebuia alliance</taxon>
        <taxon>Handroanthus</taxon>
    </lineage>
</organism>